<proteinExistence type="predicted"/>
<dbReference type="AlphaFoldDB" id="A0A4Y2RKU8"/>
<keyword evidence="3" id="KW-1185">Reference proteome</keyword>
<feature type="region of interest" description="Disordered" evidence="1">
    <location>
        <begin position="71"/>
        <end position="97"/>
    </location>
</feature>
<dbReference type="Proteomes" id="UP000499080">
    <property type="component" value="Unassembled WGS sequence"/>
</dbReference>
<evidence type="ECO:0000256" key="1">
    <source>
        <dbReference type="SAM" id="MobiDB-lite"/>
    </source>
</evidence>
<gene>
    <name evidence="2" type="ORF">AVEN_134309_1</name>
</gene>
<protein>
    <submittedName>
        <fullName evidence="2">Uncharacterized protein</fullName>
    </submittedName>
</protein>
<dbReference type="EMBL" id="BGPR01017480">
    <property type="protein sequence ID" value="GBN76281.1"/>
    <property type="molecule type" value="Genomic_DNA"/>
</dbReference>
<organism evidence="2 3">
    <name type="scientific">Araneus ventricosus</name>
    <name type="common">Orbweaver spider</name>
    <name type="synonym">Epeira ventricosa</name>
    <dbReference type="NCBI Taxonomy" id="182803"/>
    <lineage>
        <taxon>Eukaryota</taxon>
        <taxon>Metazoa</taxon>
        <taxon>Ecdysozoa</taxon>
        <taxon>Arthropoda</taxon>
        <taxon>Chelicerata</taxon>
        <taxon>Arachnida</taxon>
        <taxon>Araneae</taxon>
        <taxon>Araneomorphae</taxon>
        <taxon>Entelegynae</taxon>
        <taxon>Araneoidea</taxon>
        <taxon>Araneidae</taxon>
        <taxon>Araneus</taxon>
    </lineage>
</organism>
<accession>A0A4Y2RKU8</accession>
<sequence length="117" mass="12605">MTRTTPELERPSPNFRATPAGGHLVTMYDLACSKLHTRRIFSGIGSRGRDLTTKPPLPLLKTRSCPNLETELQGTSGNCSDPLSIPDGAEEEKGSFHQQGISTIADKGLLASLGFRP</sequence>
<evidence type="ECO:0000313" key="2">
    <source>
        <dbReference type="EMBL" id="GBN76281.1"/>
    </source>
</evidence>
<feature type="region of interest" description="Disordered" evidence="1">
    <location>
        <begin position="1"/>
        <end position="20"/>
    </location>
</feature>
<comment type="caution">
    <text evidence="2">The sequence shown here is derived from an EMBL/GenBank/DDBJ whole genome shotgun (WGS) entry which is preliminary data.</text>
</comment>
<evidence type="ECO:0000313" key="3">
    <source>
        <dbReference type="Proteomes" id="UP000499080"/>
    </source>
</evidence>
<feature type="compositionally biased region" description="Basic and acidic residues" evidence="1">
    <location>
        <begin position="1"/>
        <end position="10"/>
    </location>
</feature>
<name>A0A4Y2RKU8_ARAVE</name>
<reference evidence="2 3" key="1">
    <citation type="journal article" date="2019" name="Sci. Rep.">
        <title>Orb-weaving spider Araneus ventricosus genome elucidates the spidroin gene catalogue.</title>
        <authorList>
            <person name="Kono N."/>
            <person name="Nakamura H."/>
            <person name="Ohtoshi R."/>
            <person name="Moran D.A.P."/>
            <person name="Shinohara A."/>
            <person name="Yoshida Y."/>
            <person name="Fujiwara M."/>
            <person name="Mori M."/>
            <person name="Tomita M."/>
            <person name="Arakawa K."/>
        </authorList>
    </citation>
    <scope>NUCLEOTIDE SEQUENCE [LARGE SCALE GENOMIC DNA]</scope>
</reference>
<feature type="compositionally biased region" description="Polar residues" evidence="1">
    <location>
        <begin position="71"/>
        <end position="81"/>
    </location>
</feature>